<evidence type="ECO:0000256" key="2">
    <source>
        <dbReference type="ARBA" id="ARBA00008276"/>
    </source>
</evidence>
<feature type="domain" description="Mur ligase central" evidence="10">
    <location>
        <begin position="30"/>
        <end position="193"/>
    </location>
</feature>
<dbReference type="InterPro" id="IPR036565">
    <property type="entry name" value="Mur-like_cat_sf"/>
</dbReference>
<feature type="non-terminal residue" evidence="11">
    <location>
        <position position="263"/>
    </location>
</feature>
<dbReference type="InterPro" id="IPR001645">
    <property type="entry name" value="Folylpolyglutamate_synth"/>
</dbReference>
<accession>A0A382YN61</accession>
<dbReference type="InterPro" id="IPR013221">
    <property type="entry name" value="Mur_ligase_cen"/>
</dbReference>
<comment type="cofactor">
    <cofactor evidence="1">
        <name>Mg(2+)</name>
        <dbReference type="ChEBI" id="CHEBI:18420"/>
    </cofactor>
</comment>
<dbReference type="GO" id="GO:0005737">
    <property type="term" value="C:cytoplasm"/>
    <property type="evidence" value="ECO:0007669"/>
    <property type="project" value="TreeGrafter"/>
</dbReference>
<evidence type="ECO:0000256" key="1">
    <source>
        <dbReference type="ARBA" id="ARBA00001946"/>
    </source>
</evidence>
<dbReference type="Gene3D" id="3.40.1190.10">
    <property type="entry name" value="Mur-like, catalytic domain"/>
    <property type="match status" value="1"/>
</dbReference>
<evidence type="ECO:0000256" key="9">
    <source>
        <dbReference type="ARBA" id="ARBA00047493"/>
    </source>
</evidence>
<keyword evidence="7" id="KW-0067">ATP-binding</keyword>
<dbReference type="EC" id="6.3.2.17" evidence="3"/>
<dbReference type="NCBIfam" id="TIGR01499">
    <property type="entry name" value="folC"/>
    <property type="match status" value="1"/>
</dbReference>
<proteinExistence type="inferred from homology"/>
<evidence type="ECO:0000256" key="5">
    <source>
        <dbReference type="ARBA" id="ARBA00022723"/>
    </source>
</evidence>
<protein>
    <recommendedName>
        <fullName evidence="3">tetrahydrofolate synthase</fullName>
        <ecNumber evidence="3">6.3.2.17</ecNumber>
    </recommendedName>
</protein>
<evidence type="ECO:0000256" key="7">
    <source>
        <dbReference type="ARBA" id="ARBA00022840"/>
    </source>
</evidence>
<evidence type="ECO:0000256" key="8">
    <source>
        <dbReference type="ARBA" id="ARBA00022842"/>
    </source>
</evidence>
<evidence type="ECO:0000313" key="11">
    <source>
        <dbReference type="EMBL" id="SVD84419.1"/>
    </source>
</evidence>
<dbReference type="InterPro" id="IPR018109">
    <property type="entry name" value="Folylpolyglutamate_synth_CS"/>
</dbReference>
<keyword evidence="6" id="KW-0547">Nucleotide-binding</keyword>
<evidence type="ECO:0000256" key="3">
    <source>
        <dbReference type="ARBA" id="ARBA00013025"/>
    </source>
</evidence>
<dbReference type="GO" id="GO:0008841">
    <property type="term" value="F:dihydrofolate synthase activity"/>
    <property type="evidence" value="ECO:0007669"/>
    <property type="project" value="TreeGrafter"/>
</dbReference>
<dbReference type="FunFam" id="3.40.1190.10:FF:000011">
    <property type="entry name" value="Folylpolyglutamate synthase/dihydrofolate synthase"/>
    <property type="match status" value="1"/>
</dbReference>
<organism evidence="11">
    <name type="scientific">marine metagenome</name>
    <dbReference type="NCBI Taxonomy" id="408172"/>
    <lineage>
        <taxon>unclassified sequences</taxon>
        <taxon>metagenomes</taxon>
        <taxon>ecological metagenomes</taxon>
    </lineage>
</organism>
<feature type="non-terminal residue" evidence="11">
    <location>
        <position position="1"/>
    </location>
</feature>
<evidence type="ECO:0000256" key="6">
    <source>
        <dbReference type="ARBA" id="ARBA00022741"/>
    </source>
</evidence>
<dbReference type="SUPFAM" id="SSF53623">
    <property type="entry name" value="MurD-like peptide ligases, catalytic domain"/>
    <property type="match status" value="1"/>
</dbReference>
<dbReference type="Pfam" id="PF08245">
    <property type="entry name" value="Mur_ligase_M"/>
    <property type="match status" value="1"/>
</dbReference>
<dbReference type="GO" id="GO:0005524">
    <property type="term" value="F:ATP binding"/>
    <property type="evidence" value="ECO:0007669"/>
    <property type="project" value="UniProtKB-KW"/>
</dbReference>
<comment type="similarity">
    <text evidence="2">Belongs to the folylpolyglutamate synthase family.</text>
</comment>
<keyword evidence="8" id="KW-0460">Magnesium</keyword>
<name>A0A382YN61_9ZZZZ</name>
<comment type="catalytic activity">
    <reaction evidence="9">
        <text>(6S)-5,6,7,8-tetrahydrofolyl-(gamma-L-Glu)(n) + L-glutamate + ATP = (6S)-5,6,7,8-tetrahydrofolyl-(gamma-L-Glu)(n+1) + ADP + phosphate + H(+)</text>
        <dbReference type="Rhea" id="RHEA:10580"/>
        <dbReference type="Rhea" id="RHEA-COMP:14738"/>
        <dbReference type="Rhea" id="RHEA-COMP:14740"/>
        <dbReference type="ChEBI" id="CHEBI:15378"/>
        <dbReference type="ChEBI" id="CHEBI:29985"/>
        <dbReference type="ChEBI" id="CHEBI:30616"/>
        <dbReference type="ChEBI" id="CHEBI:43474"/>
        <dbReference type="ChEBI" id="CHEBI:141005"/>
        <dbReference type="ChEBI" id="CHEBI:456216"/>
        <dbReference type="EC" id="6.3.2.17"/>
    </reaction>
</comment>
<dbReference type="EMBL" id="UINC01177010">
    <property type="protein sequence ID" value="SVD84419.1"/>
    <property type="molecule type" value="Genomic_DNA"/>
</dbReference>
<reference evidence="11" key="1">
    <citation type="submission" date="2018-05" db="EMBL/GenBank/DDBJ databases">
        <authorList>
            <person name="Lanie J.A."/>
            <person name="Ng W.-L."/>
            <person name="Kazmierczak K.M."/>
            <person name="Andrzejewski T.M."/>
            <person name="Davidsen T.M."/>
            <person name="Wayne K.J."/>
            <person name="Tettelin H."/>
            <person name="Glass J.I."/>
            <person name="Rusch D."/>
            <person name="Podicherti R."/>
            <person name="Tsui H.-C.T."/>
            <person name="Winkler M.E."/>
        </authorList>
    </citation>
    <scope>NUCLEOTIDE SEQUENCE</scope>
</reference>
<keyword evidence="5" id="KW-0479">Metal-binding</keyword>
<dbReference type="GO" id="GO:0004326">
    <property type="term" value="F:tetrahydrofolylpolyglutamate synthase activity"/>
    <property type="evidence" value="ECO:0007669"/>
    <property type="project" value="UniProtKB-EC"/>
</dbReference>
<dbReference type="PANTHER" id="PTHR11136:SF0">
    <property type="entry name" value="DIHYDROFOLATE SYNTHETASE-RELATED"/>
    <property type="match status" value="1"/>
</dbReference>
<dbReference type="GO" id="GO:0046872">
    <property type="term" value="F:metal ion binding"/>
    <property type="evidence" value="ECO:0007669"/>
    <property type="project" value="UniProtKB-KW"/>
</dbReference>
<sequence>NSIDLSLDRMTRLLAKLGRPERRLPLVVHVAGTNGKGSVIAFLTAMLEAAGYRVHAYTSPHLVRFNERIRIAGKIIDDGDLESLLDQCVRTNQGNDITFFEMTTAAAFVAFARVRADILLVETGLGGRLDATNVIFRPYLTVLTPISIDHEDYLGKGIVKIAAEKAGIMKSNSVTVVGAQRKSALNVITRIAYARGISLWRSGYEWRLHHRGFGTIFESSANRRLLPAPSLIGVHQRDNAGLAVASLDQMPAFTVSDSEMRVG</sequence>
<evidence type="ECO:0000259" key="10">
    <source>
        <dbReference type="Pfam" id="PF08245"/>
    </source>
</evidence>
<keyword evidence="4" id="KW-0436">Ligase</keyword>
<dbReference type="AlphaFoldDB" id="A0A382YN61"/>
<dbReference type="PROSITE" id="PS01012">
    <property type="entry name" value="FOLYLPOLYGLU_SYNT_2"/>
    <property type="match status" value="1"/>
</dbReference>
<gene>
    <name evidence="11" type="ORF">METZ01_LOCUS437273</name>
</gene>
<dbReference type="PANTHER" id="PTHR11136">
    <property type="entry name" value="FOLYLPOLYGLUTAMATE SYNTHASE-RELATED"/>
    <property type="match status" value="1"/>
</dbReference>
<evidence type="ECO:0000256" key="4">
    <source>
        <dbReference type="ARBA" id="ARBA00022598"/>
    </source>
</evidence>